<dbReference type="GO" id="GO:0003824">
    <property type="term" value="F:catalytic activity"/>
    <property type="evidence" value="ECO:0007669"/>
    <property type="project" value="InterPro"/>
</dbReference>
<comment type="caution">
    <text evidence="1">The sequence shown here is derived from an EMBL/GenBank/DDBJ whole genome shotgun (WGS) entry which is preliminary data.</text>
</comment>
<organism evidence="1 2">
    <name type="scientific">Rhizoclosmatium globosum</name>
    <dbReference type="NCBI Taxonomy" id="329046"/>
    <lineage>
        <taxon>Eukaryota</taxon>
        <taxon>Fungi</taxon>
        <taxon>Fungi incertae sedis</taxon>
        <taxon>Chytridiomycota</taxon>
        <taxon>Chytridiomycota incertae sedis</taxon>
        <taxon>Chytridiomycetes</taxon>
        <taxon>Chytridiales</taxon>
        <taxon>Chytriomycetaceae</taxon>
        <taxon>Rhizoclosmatium</taxon>
    </lineage>
</organism>
<dbReference type="PANTHER" id="PTHR47703">
    <property type="entry name" value="D-AMINOACID AMINOTRANSFERASE-LIKE PLP-DEPENDENT ENZYMES SUPERFAMILY PROTEIN"/>
    <property type="match status" value="1"/>
</dbReference>
<protein>
    <recommendedName>
        <fullName evidence="3">D-aminoacid aminotransferase-like PLP-dependent enzyme</fullName>
    </recommendedName>
</protein>
<dbReference type="OrthoDB" id="59470at2759"/>
<dbReference type="InterPro" id="IPR043132">
    <property type="entry name" value="BCAT-like_C"/>
</dbReference>
<proteinExistence type="predicted"/>
<evidence type="ECO:0000313" key="2">
    <source>
        <dbReference type="Proteomes" id="UP000193642"/>
    </source>
</evidence>
<dbReference type="PANTHER" id="PTHR47703:SF2">
    <property type="entry name" value="D-AMINOACID AMINOTRANSFERASE-LIKE PLP-DEPENDENT ENZYMES SUPERFAMILY PROTEIN"/>
    <property type="match status" value="1"/>
</dbReference>
<dbReference type="Gene3D" id="3.20.10.10">
    <property type="entry name" value="D-amino Acid Aminotransferase, subunit A, domain 2"/>
    <property type="match status" value="1"/>
</dbReference>
<dbReference type="InterPro" id="IPR036038">
    <property type="entry name" value="Aminotransferase-like"/>
</dbReference>
<accession>A0A1Y2BFH4</accession>
<dbReference type="Proteomes" id="UP000193642">
    <property type="component" value="Unassembled WGS sequence"/>
</dbReference>
<gene>
    <name evidence="1" type="ORF">BCR33DRAFT_723219</name>
</gene>
<dbReference type="EMBL" id="MCGO01000068">
    <property type="protein sequence ID" value="ORY33237.1"/>
    <property type="molecule type" value="Genomic_DNA"/>
</dbReference>
<reference evidence="1 2" key="1">
    <citation type="submission" date="2016-07" db="EMBL/GenBank/DDBJ databases">
        <title>Pervasive Adenine N6-methylation of Active Genes in Fungi.</title>
        <authorList>
            <consortium name="DOE Joint Genome Institute"/>
            <person name="Mondo S.J."/>
            <person name="Dannebaum R.O."/>
            <person name="Kuo R.C."/>
            <person name="Labutti K."/>
            <person name="Haridas S."/>
            <person name="Kuo A."/>
            <person name="Salamov A."/>
            <person name="Ahrendt S.R."/>
            <person name="Lipzen A."/>
            <person name="Sullivan W."/>
            <person name="Andreopoulos W.B."/>
            <person name="Clum A."/>
            <person name="Lindquist E."/>
            <person name="Daum C."/>
            <person name="Ramamoorthy G.K."/>
            <person name="Gryganskyi A."/>
            <person name="Culley D."/>
            <person name="Magnuson J.K."/>
            <person name="James T.Y."/>
            <person name="O'Malley M.A."/>
            <person name="Stajich J.E."/>
            <person name="Spatafora J.W."/>
            <person name="Visel A."/>
            <person name="Grigoriev I.V."/>
        </authorList>
    </citation>
    <scope>NUCLEOTIDE SEQUENCE [LARGE SCALE GENOMIC DNA]</scope>
    <source>
        <strain evidence="1 2">JEL800</strain>
    </source>
</reference>
<name>A0A1Y2BFH4_9FUNG</name>
<keyword evidence="2" id="KW-1185">Reference proteome</keyword>
<sequence length="290" mass="32049">MASVNKKEFLLNNTRGAYTATRTLNRTKVMNWNIHLNRLIESWIGLSKVVGNREPAKEFDLDATKTTISAALGTCLQEYFASTASLSKNGLTDEATITILLLEPSNNLAELRIHIEFQLDTKPQPCTVAFYGSPRTYPCIKDSQWSRDRKPLELAAMKPGISELLLTDTDGNIYEGLTSNFFVVVQDGDGKLAVVTAPVQHVLGGTILRNVESVCGRLGIRFRYEFPKVGSVSTWVGAFVTSSLRILVPVQRIILPNGESVNLGVPECVLDIKKGIMEDANENATELWEM</sequence>
<dbReference type="Pfam" id="PF01063">
    <property type="entry name" value="Aminotran_4"/>
    <property type="match status" value="1"/>
</dbReference>
<evidence type="ECO:0008006" key="3">
    <source>
        <dbReference type="Google" id="ProtNLM"/>
    </source>
</evidence>
<dbReference type="InterPro" id="IPR001544">
    <property type="entry name" value="Aminotrans_IV"/>
</dbReference>
<dbReference type="AlphaFoldDB" id="A0A1Y2BFH4"/>
<evidence type="ECO:0000313" key="1">
    <source>
        <dbReference type="EMBL" id="ORY33237.1"/>
    </source>
</evidence>
<dbReference type="SUPFAM" id="SSF56752">
    <property type="entry name" value="D-aminoacid aminotransferase-like PLP-dependent enzymes"/>
    <property type="match status" value="1"/>
</dbReference>